<keyword evidence="1 2" id="KW-0689">Ribosomal protein</keyword>
<protein>
    <recommendedName>
        <fullName evidence="4">S5 DRBM domain-containing protein</fullName>
    </recommendedName>
</protein>
<evidence type="ECO:0000259" key="4">
    <source>
        <dbReference type="PROSITE" id="PS50881"/>
    </source>
</evidence>
<comment type="caution">
    <text evidence="5">The sequence shown here is derived from an EMBL/GenBank/DDBJ whole genome shotgun (WGS) entry which is preliminary data.</text>
</comment>
<keyword evidence="6" id="KW-1185">Reference proteome</keyword>
<dbReference type="EMBL" id="JADNRY010000076">
    <property type="protein sequence ID" value="KAF9067233.1"/>
    <property type="molecule type" value="Genomic_DNA"/>
</dbReference>
<evidence type="ECO:0000256" key="3">
    <source>
        <dbReference type="SAM" id="MobiDB-lite"/>
    </source>
</evidence>
<dbReference type="GO" id="GO:0003735">
    <property type="term" value="F:structural constituent of ribosome"/>
    <property type="evidence" value="ECO:0007669"/>
    <property type="project" value="UniProtKB-UniRule"/>
</dbReference>
<dbReference type="PROSITE" id="PS50881">
    <property type="entry name" value="S5_DSRBD"/>
    <property type="match status" value="1"/>
</dbReference>
<dbReference type="GO" id="GO:0003723">
    <property type="term" value="F:RNA binding"/>
    <property type="evidence" value="ECO:0007669"/>
    <property type="project" value="InterPro"/>
</dbReference>
<dbReference type="Proteomes" id="UP000772434">
    <property type="component" value="Unassembled WGS sequence"/>
</dbReference>
<reference evidence="5" key="1">
    <citation type="submission" date="2020-11" db="EMBL/GenBank/DDBJ databases">
        <authorList>
            <consortium name="DOE Joint Genome Institute"/>
            <person name="Ahrendt S."/>
            <person name="Riley R."/>
            <person name="Andreopoulos W."/>
            <person name="Labutti K."/>
            <person name="Pangilinan J."/>
            <person name="Ruiz-Duenas F.J."/>
            <person name="Barrasa J.M."/>
            <person name="Sanchez-Garcia M."/>
            <person name="Camarero S."/>
            <person name="Miyauchi S."/>
            <person name="Serrano A."/>
            <person name="Linde D."/>
            <person name="Babiker R."/>
            <person name="Drula E."/>
            <person name="Ayuso-Fernandez I."/>
            <person name="Pacheco R."/>
            <person name="Padilla G."/>
            <person name="Ferreira P."/>
            <person name="Barriuso J."/>
            <person name="Kellner H."/>
            <person name="Castanera R."/>
            <person name="Alfaro M."/>
            <person name="Ramirez L."/>
            <person name="Pisabarro A.G."/>
            <person name="Kuo A."/>
            <person name="Tritt A."/>
            <person name="Lipzen A."/>
            <person name="He G."/>
            <person name="Yan M."/>
            <person name="Ng V."/>
            <person name="Cullen D."/>
            <person name="Martin F."/>
            <person name="Rosso M.-N."/>
            <person name="Henrissat B."/>
            <person name="Hibbett D."/>
            <person name="Martinez A.T."/>
            <person name="Grigoriev I.V."/>
        </authorList>
    </citation>
    <scope>NUCLEOTIDE SEQUENCE</scope>
    <source>
        <strain evidence="5">AH 40177</strain>
    </source>
</reference>
<dbReference type="Gene3D" id="3.30.160.20">
    <property type="match status" value="1"/>
</dbReference>
<dbReference type="SUPFAM" id="SSF51430">
    <property type="entry name" value="NAD(P)-linked oxidoreductase"/>
    <property type="match status" value="1"/>
</dbReference>
<evidence type="ECO:0000313" key="5">
    <source>
        <dbReference type="EMBL" id="KAF9067233.1"/>
    </source>
</evidence>
<comment type="similarity">
    <text evidence="2">Belongs to the universal ribosomal protein uS5 family.</text>
</comment>
<dbReference type="AlphaFoldDB" id="A0A9P5U6V3"/>
<gene>
    <name evidence="5" type="ORF">BDP27DRAFT_1365074</name>
</gene>
<evidence type="ECO:0000313" key="6">
    <source>
        <dbReference type="Proteomes" id="UP000772434"/>
    </source>
</evidence>
<dbReference type="GO" id="GO:0005840">
    <property type="term" value="C:ribosome"/>
    <property type="evidence" value="ECO:0007669"/>
    <property type="project" value="UniProtKB-KW"/>
</dbReference>
<dbReference type="Gene3D" id="3.20.20.100">
    <property type="entry name" value="NADP-dependent oxidoreductase domain"/>
    <property type="match status" value="1"/>
</dbReference>
<sequence>MSTKLISAKLLKVVSTNLMPDLTLVQPDILFKLVRSAKVVPKAKVKTPYVFPIIGGRKIENLVDNLEALDITLNDEQIKELESVVPFNAGFPSDFVSSNLHLDIILSRRIISQQTGKGKIKHYQVFAVVGDGGGLVGMGMSTRSKYPLLRPRPAGIKDISAKVRGSRNPVMIMQGTLKMLHGGWNPLGLGDGIEGKGKRQEKGVGMRGKDVLKRGKGRRVGRK</sequence>
<dbReference type="SUPFAM" id="SSF54768">
    <property type="entry name" value="dsRNA-binding domain-like"/>
    <property type="match status" value="1"/>
</dbReference>
<dbReference type="GO" id="GO:0006412">
    <property type="term" value="P:translation"/>
    <property type="evidence" value="ECO:0007669"/>
    <property type="project" value="InterPro"/>
</dbReference>
<proteinExistence type="inferred from homology"/>
<dbReference type="Pfam" id="PF00333">
    <property type="entry name" value="Ribosomal_S5"/>
    <property type="match status" value="1"/>
</dbReference>
<dbReference type="OrthoDB" id="309483at2759"/>
<evidence type="ECO:0000256" key="1">
    <source>
        <dbReference type="PROSITE-ProRule" id="PRU00268"/>
    </source>
</evidence>
<name>A0A9P5U6V3_9AGAR</name>
<dbReference type="GO" id="GO:1990904">
    <property type="term" value="C:ribonucleoprotein complex"/>
    <property type="evidence" value="ECO:0007669"/>
    <property type="project" value="UniProtKB-UniRule"/>
</dbReference>
<dbReference type="InterPro" id="IPR036812">
    <property type="entry name" value="NAD(P)_OxRdtase_dom_sf"/>
</dbReference>
<feature type="domain" description="S5 DRBM" evidence="4">
    <location>
        <begin position="101"/>
        <end position="170"/>
    </location>
</feature>
<keyword evidence="1 2" id="KW-0687">Ribonucleoprotein</keyword>
<dbReference type="InterPro" id="IPR013810">
    <property type="entry name" value="Ribosomal_uS5_N"/>
</dbReference>
<feature type="compositionally biased region" description="Basic and acidic residues" evidence="3">
    <location>
        <begin position="194"/>
        <end position="213"/>
    </location>
</feature>
<accession>A0A9P5U6V3</accession>
<dbReference type="Pfam" id="PF03719">
    <property type="entry name" value="Ribosomal_S5_C"/>
    <property type="match status" value="1"/>
</dbReference>
<feature type="compositionally biased region" description="Basic residues" evidence="3">
    <location>
        <begin position="214"/>
        <end position="223"/>
    </location>
</feature>
<evidence type="ECO:0000256" key="2">
    <source>
        <dbReference type="RuleBase" id="RU003823"/>
    </source>
</evidence>
<feature type="region of interest" description="Disordered" evidence="3">
    <location>
        <begin position="194"/>
        <end position="223"/>
    </location>
</feature>
<organism evidence="5 6">
    <name type="scientific">Rhodocollybia butyracea</name>
    <dbReference type="NCBI Taxonomy" id="206335"/>
    <lineage>
        <taxon>Eukaryota</taxon>
        <taxon>Fungi</taxon>
        <taxon>Dikarya</taxon>
        <taxon>Basidiomycota</taxon>
        <taxon>Agaricomycotina</taxon>
        <taxon>Agaricomycetes</taxon>
        <taxon>Agaricomycetidae</taxon>
        <taxon>Agaricales</taxon>
        <taxon>Marasmiineae</taxon>
        <taxon>Omphalotaceae</taxon>
        <taxon>Rhodocollybia</taxon>
    </lineage>
</organism>
<dbReference type="InterPro" id="IPR005324">
    <property type="entry name" value="Ribosomal_uS5_C"/>
</dbReference>